<dbReference type="InterPro" id="IPR029068">
    <property type="entry name" value="Glyas_Bleomycin-R_OHBP_Dase"/>
</dbReference>
<comment type="caution">
    <text evidence="2">The sequence shown here is derived from an EMBL/GenBank/DDBJ whole genome shotgun (WGS) entry which is preliminary data.</text>
</comment>
<dbReference type="AlphaFoldDB" id="A0A4R5KRA1"/>
<evidence type="ECO:0000313" key="3">
    <source>
        <dbReference type="Proteomes" id="UP000295636"/>
    </source>
</evidence>
<feature type="domain" description="Glyoxalase/fosfomycin resistance/dioxygenase" evidence="1">
    <location>
        <begin position="21"/>
        <end position="131"/>
    </location>
</feature>
<dbReference type="Pfam" id="PF00903">
    <property type="entry name" value="Glyoxalase"/>
    <property type="match status" value="1"/>
</dbReference>
<proteinExistence type="predicted"/>
<evidence type="ECO:0000259" key="1">
    <source>
        <dbReference type="Pfam" id="PF00903"/>
    </source>
</evidence>
<organism evidence="2 3">
    <name type="scientific">Paenibacillus piri</name>
    <dbReference type="NCBI Taxonomy" id="2547395"/>
    <lineage>
        <taxon>Bacteria</taxon>
        <taxon>Bacillati</taxon>
        <taxon>Bacillota</taxon>
        <taxon>Bacilli</taxon>
        <taxon>Bacillales</taxon>
        <taxon>Paenibacillaceae</taxon>
        <taxon>Paenibacillus</taxon>
    </lineage>
</organism>
<gene>
    <name evidence="2" type="ORF">E1757_10830</name>
</gene>
<dbReference type="InterPro" id="IPR004360">
    <property type="entry name" value="Glyas_Fos-R_dOase_dom"/>
</dbReference>
<dbReference type="Gene3D" id="3.10.180.10">
    <property type="entry name" value="2,3-Dihydroxybiphenyl 1,2-Dioxygenase, domain 1"/>
    <property type="match status" value="1"/>
</dbReference>
<protein>
    <submittedName>
        <fullName evidence="2">VOC family protein</fullName>
    </submittedName>
</protein>
<accession>A0A4R5KRA1</accession>
<evidence type="ECO:0000313" key="2">
    <source>
        <dbReference type="EMBL" id="TDF98333.1"/>
    </source>
</evidence>
<keyword evidence="3" id="KW-1185">Reference proteome</keyword>
<sequence>MSGSSNEFQGNAIKAVCSIYVPVRNPIMSAQWWQQHFGLGFAVPFNPAEAQAIMKLSDGQWLHLVETGGQVDNQFLNKAGYEMFRFTFEVRGIEVLHDRLQSNGVRIEQLKDRDSCGINFVFYDLDGNKFDVNEVVSVHRTAAEADKVKAHLFNLAYPKSQ</sequence>
<dbReference type="OrthoDB" id="291991at2"/>
<dbReference type="CDD" id="cd06587">
    <property type="entry name" value="VOC"/>
    <property type="match status" value="1"/>
</dbReference>
<dbReference type="SUPFAM" id="SSF54593">
    <property type="entry name" value="Glyoxalase/Bleomycin resistance protein/Dihydroxybiphenyl dioxygenase"/>
    <property type="match status" value="1"/>
</dbReference>
<dbReference type="EMBL" id="SMRT01000004">
    <property type="protein sequence ID" value="TDF98333.1"/>
    <property type="molecule type" value="Genomic_DNA"/>
</dbReference>
<name>A0A4R5KRA1_9BACL</name>
<reference evidence="2 3" key="1">
    <citation type="submission" date="2019-03" db="EMBL/GenBank/DDBJ databases">
        <title>This is whole genome sequence of Paenibacillus sp MS74 strain.</title>
        <authorList>
            <person name="Trinh H.N."/>
        </authorList>
    </citation>
    <scope>NUCLEOTIDE SEQUENCE [LARGE SCALE GENOMIC DNA]</scope>
    <source>
        <strain evidence="2 3">MS74</strain>
    </source>
</reference>
<dbReference type="Proteomes" id="UP000295636">
    <property type="component" value="Unassembled WGS sequence"/>
</dbReference>